<name>A0A6J5V4L3_PRUAR</name>
<gene>
    <name evidence="1" type="ORF">CURHAP_LOCUS39176</name>
</gene>
<evidence type="ECO:0000313" key="2">
    <source>
        <dbReference type="Proteomes" id="UP000507222"/>
    </source>
</evidence>
<dbReference type="Proteomes" id="UP000507222">
    <property type="component" value="Unassembled WGS sequence"/>
</dbReference>
<accession>A0A6J5V4L3</accession>
<protein>
    <submittedName>
        <fullName evidence="1">Uncharacterized protein</fullName>
    </submittedName>
</protein>
<reference evidence="1 2" key="1">
    <citation type="submission" date="2020-05" db="EMBL/GenBank/DDBJ databases">
        <authorList>
            <person name="Campoy J."/>
            <person name="Schneeberger K."/>
            <person name="Spophaly S."/>
        </authorList>
    </citation>
    <scope>NUCLEOTIDE SEQUENCE [LARGE SCALE GENOMIC DNA]</scope>
    <source>
        <strain evidence="1">PruArmRojPasFocal</strain>
    </source>
</reference>
<evidence type="ECO:0000313" key="1">
    <source>
        <dbReference type="EMBL" id="CAB4283876.1"/>
    </source>
</evidence>
<organism evidence="1 2">
    <name type="scientific">Prunus armeniaca</name>
    <name type="common">Apricot</name>
    <name type="synonym">Armeniaca vulgaris</name>
    <dbReference type="NCBI Taxonomy" id="36596"/>
    <lineage>
        <taxon>Eukaryota</taxon>
        <taxon>Viridiplantae</taxon>
        <taxon>Streptophyta</taxon>
        <taxon>Embryophyta</taxon>
        <taxon>Tracheophyta</taxon>
        <taxon>Spermatophyta</taxon>
        <taxon>Magnoliopsida</taxon>
        <taxon>eudicotyledons</taxon>
        <taxon>Gunneridae</taxon>
        <taxon>Pentapetalae</taxon>
        <taxon>rosids</taxon>
        <taxon>fabids</taxon>
        <taxon>Rosales</taxon>
        <taxon>Rosaceae</taxon>
        <taxon>Amygdaloideae</taxon>
        <taxon>Amygdaleae</taxon>
        <taxon>Prunus</taxon>
    </lineage>
</organism>
<proteinExistence type="predicted"/>
<sequence>MLFDCQALLVAREGVAEGYNWHVGLFNKNASTYTAKDRIKQAFSEWQESEIQVSFHKAWASVCKQILQLDLLG</sequence>
<dbReference type="EMBL" id="CAEKDK010000006">
    <property type="protein sequence ID" value="CAB4283876.1"/>
    <property type="molecule type" value="Genomic_DNA"/>
</dbReference>
<dbReference type="AlphaFoldDB" id="A0A6J5V4L3"/>